<dbReference type="Pfam" id="PF04043">
    <property type="entry name" value="PMEI"/>
    <property type="match status" value="1"/>
</dbReference>
<gene>
    <name evidence="5" type="ORF">DARMORV10_A06P10940.1</name>
</gene>
<dbReference type="InterPro" id="IPR035513">
    <property type="entry name" value="Invertase/methylesterase_inhib"/>
</dbReference>
<reference evidence="5" key="1">
    <citation type="submission" date="2021-01" db="EMBL/GenBank/DDBJ databases">
        <authorList>
            <consortium name="Genoscope - CEA"/>
            <person name="William W."/>
        </authorList>
    </citation>
    <scope>NUCLEOTIDE SEQUENCE</scope>
</reference>
<organism evidence="5">
    <name type="scientific">Brassica napus</name>
    <name type="common">Rape</name>
    <dbReference type="NCBI Taxonomy" id="3708"/>
    <lineage>
        <taxon>Eukaryota</taxon>
        <taxon>Viridiplantae</taxon>
        <taxon>Streptophyta</taxon>
        <taxon>Embryophyta</taxon>
        <taxon>Tracheophyta</taxon>
        <taxon>Spermatophyta</taxon>
        <taxon>Magnoliopsida</taxon>
        <taxon>eudicotyledons</taxon>
        <taxon>Gunneridae</taxon>
        <taxon>Pentapetalae</taxon>
        <taxon>rosids</taxon>
        <taxon>malvids</taxon>
        <taxon>Brassicales</taxon>
        <taxon>Brassicaceae</taxon>
        <taxon>Brassiceae</taxon>
        <taxon>Brassica</taxon>
    </lineage>
</organism>
<accession>A0A816SC25</accession>
<evidence type="ECO:0000256" key="3">
    <source>
        <dbReference type="SAM" id="Phobius"/>
    </source>
</evidence>
<evidence type="ECO:0000256" key="2">
    <source>
        <dbReference type="ARBA" id="ARBA00038471"/>
    </source>
</evidence>
<feature type="transmembrane region" description="Helical" evidence="3">
    <location>
        <begin position="43"/>
        <end position="61"/>
    </location>
</feature>
<evidence type="ECO:0000313" key="5">
    <source>
        <dbReference type="EMBL" id="CAF2083215.1"/>
    </source>
</evidence>
<dbReference type="NCBIfam" id="TIGR01614">
    <property type="entry name" value="PME_inhib"/>
    <property type="match status" value="1"/>
</dbReference>
<protein>
    <submittedName>
        <fullName evidence="5">(rape) hypothetical protein</fullName>
    </submittedName>
</protein>
<keyword evidence="3" id="KW-0472">Membrane</keyword>
<dbReference type="SMART" id="SM00856">
    <property type="entry name" value="PMEI"/>
    <property type="match status" value="1"/>
</dbReference>
<name>A0A816SC25_BRANA</name>
<dbReference type="PANTHER" id="PTHR31080">
    <property type="entry name" value="PECTINESTERASE INHIBITOR-LIKE"/>
    <property type="match status" value="1"/>
</dbReference>
<dbReference type="AlphaFoldDB" id="A0A816SC25"/>
<dbReference type="SUPFAM" id="SSF101148">
    <property type="entry name" value="Plant invertase/pectin methylesterase inhibitor"/>
    <property type="match status" value="1"/>
</dbReference>
<evidence type="ECO:0000259" key="4">
    <source>
        <dbReference type="SMART" id="SM00856"/>
    </source>
</evidence>
<dbReference type="PANTHER" id="PTHR31080:SF199">
    <property type="entry name" value="PECTINESTERASE INHIBITOR DOMAIN-CONTAINING PROTEIN"/>
    <property type="match status" value="1"/>
</dbReference>
<dbReference type="GO" id="GO:0046910">
    <property type="term" value="F:pectinesterase inhibitor activity"/>
    <property type="evidence" value="ECO:0007669"/>
    <property type="project" value="UniProtKB-ARBA"/>
</dbReference>
<dbReference type="InterPro" id="IPR051955">
    <property type="entry name" value="PME_Inhibitor"/>
</dbReference>
<evidence type="ECO:0000256" key="1">
    <source>
        <dbReference type="ARBA" id="ARBA00022729"/>
    </source>
</evidence>
<dbReference type="InterPro" id="IPR006501">
    <property type="entry name" value="Pectinesterase_inhib_dom"/>
</dbReference>
<dbReference type="EMBL" id="HG994360">
    <property type="protein sequence ID" value="CAF2083215.1"/>
    <property type="molecule type" value="Genomic_DNA"/>
</dbReference>
<keyword evidence="3" id="KW-1133">Transmembrane helix</keyword>
<feature type="domain" description="Pectinesterase inhibitor" evidence="4">
    <location>
        <begin position="74"/>
        <end position="230"/>
    </location>
</feature>
<keyword evidence="1" id="KW-0732">Signal</keyword>
<sequence length="239" mass="26407">MNIVRAHMSDISIPQCLHKPSNLSRKLPKTLKHKQVLKMARQLYTSAFFHFATLLFIFRTISAVRFPPGPTTTNDLDFIRTSCNATLYPDVCFTSLAGYASSVQYNPARLARVSVGVSLSRAKHTASYLSKLSRASASAAVHDCVSNVGDAMEKMRGSLRQLREMNHRRPGAPTFRFQMSNVQTWMSAALTDEETCTDGITEEMEDGETKTAVCEKVADVKRFTSNALAIVNTYANSGA</sequence>
<keyword evidence="3" id="KW-0812">Transmembrane</keyword>
<proteinExistence type="inferred from homology"/>
<dbReference type="CDD" id="cd15798">
    <property type="entry name" value="PMEI-like_3"/>
    <property type="match status" value="1"/>
</dbReference>
<dbReference type="Gene3D" id="1.20.140.40">
    <property type="entry name" value="Invertase/pectin methylesterase inhibitor family protein"/>
    <property type="match status" value="1"/>
</dbReference>
<comment type="similarity">
    <text evidence="2">Belongs to the PMEI family.</text>
</comment>
<dbReference type="Proteomes" id="UP001295469">
    <property type="component" value="Chromosome A06"/>
</dbReference>
<dbReference type="FunFam" id="1.20.140.40:FF:000005">
    <property type="entry name" value="Pectin methylesterase inhibitor 1"/>
    <property type="match status" value="1"/>
</dbReference>